<reference evidence="4" key="1">
    <citation type="submission" date="2023-07" db="EMBL/GenBank/DDBJ databases">
        <title>Conexibacter stalactiti sp. nov., isolated from stalactites in a lava cave and emended description of the genus Conexibacter.</title>
        <authorList>
            <person name="Lee S.D."/>
        </authorList>
    </citation>
    <scope>NUCLEOTIDE SEQUENCE [LARGE SCALE GENOMIC DNA]</scope>
    <source>
        <strain evidence="4">KCTC 39840</strain>
    </source>
</reference>
<dbReference type="InterPro" id="IPR046348">
    <property type="entry name" value="SIS_dom_sf"/>
</dbReference>
<proteinExistence type="predicted"/>
<dbReference type="PROSITE" id="PS51464">
    <property type="entry name" value="SIS"/>
    <property type="match status" value="1"/>
</dbReference>
<gene>
    <name evidence="3" type="ORF">R7226_13410</name>
</gene>
<evidence type="ECO:0000259" key="2">
    <source>
        <dbReference type="PROSITE" id="PS51464"/>
    </source>
</evidence>
<dbReference type="InterPro" id="IPR001347">
    <property type="entry name" value="SIS_dom"/>
</dbReference>
<evidence type="ECO:0000313" key="3">
    <source>
        <dbReference type="EMBL" id="MDW5595340.1"/>
    </source>
</evidence>
<feature type="domain" description="SIS" evidence="2">
    <location>
        <begin position="25"/>
        <end position="165"/>
    </location>
</feature>
<dbReference type="PANTHER" id="PTHR10937">
    <property type="entry name" value="GLUCOSAMINE--FRUCTOSE-6-PHOSPHATE AMINOTRANSFERASE, ISOMERIZING"/>
    <property type="match status" value="1"/>
</dbReference>
<comment type="caution">
    <text evidence="3">The sequence shown here is derived from an EMBL/GenBank/DDBJ whole genome shotgun (WGS) entry which is preliminary data.</text>
</comment>
<dbReference type="InterPro" id="IPR035466">
    <property type="entry name" value="GlmS/AgaS_SIS"/>
</dbReference>
<dbReference type="EMBL" id="JAWSTH010000031">
    <property type="protein sequence ID" value="MDW5595340.1"/>
    <property type="molecule type" value="Genomic_DNA"/>
</dbReference>
<dbReference type="Gene3D" id="3.40.50.10490">
    <property type="entry name" value="Glucose-6-phosphate isomerase like protein, domain 1"/>
    <property type="match status" value="3"/>
</dbReference>
<dbReference type="InterPro" id="IPR035490">
    <property type="entry name" value="GlmS/FrlB_SIS"/>
</dbReference>
<dbReference type="SUPFAM" id="SSF53697">
    <property type="entry name" value="SIS domain"/>
    <property type="match status" value="1"/>
</dbReference>
<dbReference type="Pfam" id="PF01380">
    <property type="entry name" value="SIS"/>
    <property type="match status" value="1"/>
</dbReference>
<evidence type="ECO:0000256" key="1">
    <source>
        <dbReference type="ARBA" id="ARBA00022737"/>
    </source>
</evidence>
<keyword evidence="1" id="KW-0677">Repeat</keyword>
<evidence type="ECO:0000313" key="4">
    <source>
        <dbReference type="Proteomes" id="UP001284601"/>
    </source>
</evidence>
<sequence length="300" mass="31199">MSITSDEITTQPALWRQAVSLASAAADVLPAAGERACVVGCGTSLFIAQAYASLREGAGLGETDVYAASELPEGRDYDVLVAITRSGTTSEVTRALQRTAAKRTVAITAVLDSPVGAAAGETIDLAVADETSVVQTRFATTALALLRAQVDPDAVLAAADDAERALSLALPVDAGAVEQWSFLGLGWTVGLAHEAALKLREAAQAWAESYNAFEYRHGPISIAAPGRVVWALSALDVPIAEQIRATGATLVVPGLDPMASLVLAQRAMLAIAEARGLNPDTPRNLTRSVVLSQEELEVLT</sequence>
<organism evidence="3 4">
    <name type="scientific">Conexibacter stalactiti</name>
    <dbReference type="NCBI Taxonomy" id="1940611"/>
    <lineage>
        <taxon>Bacteria</taxon>
        <taxon>Bacillati</taxon>
        <taxon>Actinomycetota</taxon>
        <taxon>Thermoleophilia</taxon>
        <taxon>Solirubrobacterales</taxon>
        <taxon>Conexibacteraceae</taxon>
        <taxon>Conexibacter</taxon>
    </lineage>
</organism>
<dbReference type="Proteomes" id="UP001284601">
    <property type="component" value="Unassembled WGS sequence"/>
</dbReference>
<protein>
    <submittedName>
        <fullName evidence="3">SIS domain-containing protein</fullName>
    </submittedName>
</protein>
<accession>A0ABU4HS27</accession>
<dbReference type="CDD" id="cd05008">
    <property type="entry name" value="SIS_GlmS_GlmD_1"/>
    <property type="match status" value="1"/>
</dbReference>
<keyword evidence="4" id="KW-1185">Reference proteome</keyword>
<dbReference type="RefSeq" id="WP_318597678.1">
    <property type="nucleotide sequence ID" value="NZ_JAWSTH010000031.1"/>
</dbReference>
<name>A0ABU4HS27_9ACTN</name>
<dbReference type="CDD" id="cd05009">
    <property type="entry name" value="SIS_GlmS_GlmD_2"/>
    <property type="match status" value="1"/>
</dbReference>